<organism evidence="1 2">
    <name type="scientific">Piscibacillus salipiscarius</name>
    <dbReference type="NCBI Taxonomy" id="299480"/>
    <lineage>
        <taxon>Bacteria</taxon>
        <taxon>Bacillati</taxon>
        <taxon>Bacillota</taxon>
        <taxon>Bacilli</taxon>
        <taxon>Bacillales</taxon>
        <taxon>Bacillaceae</taxon>
        <taxon>Piscibacillus</taxon>
    </lineage>
</organism>
<sequence>MWQKEGPGIYKVLGTGMTEKEVMAMSERTDKRIEEARRKLNDKAS</sequence>
<dbReference type="Proteomes" id="UP001597452">
    <property type="component" value="Unassembled WGS sequence"/>
</dbReference>
<accession>A0ABW5Q6V8</accession>
<evidence type="ECO:0000313" key="2">
    <source>
        <dbReference type="Proteomes" id="UP001597452"/>
    </source>
</evidence>
<comment type="caution">
    <text evidence="1">The sequence shown here is derived from an EMBL/GenBank/DDBJ whole genome shotgun (WGS) entry which is preliminary data.</text>
</comment>
<protein>
    <submittedName>
        <fullName evidence="1">Uncharacterized protein</fullName>
    </submittedName>
</protein>
<gene>
    <name evidence="1" type="ORF">ACFSW4_02355</name>
</gene>
<dbReference type="RefSeq" id="WP_279401633.1">
    <property type="nucleotide sequence ID" value="NZ_JBHUMZ010000010.1"/>
</dbReference>
<reference evidence="2" key="1">
    <citation type="journal article" date="2019" name="Int. J. Syst. Evol. Microbiol.">
        <title>The Global Catalogue of Microorganisms (GCM) 10K type strain sequencing project: providing services to taxonomists for standard genome sequencing and annotation.</title>
        <authorList>
            <consortium name="The Broad Institute Genomics Platform"/>
            <consortium name="The Broad Institute Genome Sequencing Center for Infectious Disease"/>
            <person name="Wu L."/>
            <person name="Ma J."/>
        </authorList>
    </citation>
    <scope>NUCLEOTIDE SEQUENCE [LARGE SCALE GENOMIC DNA]</scope>
    <source>
        <strain evidence="2">TISTR 1571</strain>
    </source>
</reference>
<name>A0ABW5Q6V8_9BACI</name>
<evidence type="ECO:0000313" key="1">
    <source>
        <dbReference type="EMBL" id="MFD2637714.1"/>
    </source>
</evidence>
<proteinExistence type="predicted"/>
<dbReference type="EMBL" id="JBHUMZ010000010">
    <property type="protein sequence ID" value="MFD2637714.1"/>
    <property type="molecule type" value="Genomic_DNA"/>
</dbReference>
<keyword evidence="2" id="KW-1185">Reference proteome</keyword>